<dbReference type="InterPro" id="IPR036890">
    <property type="entry name" value="HATPase_C_sf"/>
</dbReference>
<reference evidence="15" key="1">
    <citation type="journal article" date="2019" name="Int. J. Syst. Evol. Microbiol.">
        <title>The Global Catalogue of Microorganisms (GCM) 10K type strain sequencing project: providing services to taxonomists for standard genome sequencing and annotation.</title>
        <authorList>
            <consortium name="The Broad Institute Genomics Platform"/>
            <consortium name="The Broad Institute Genome Sequencing Center for Infectious Disease"/>
            <person name="Wu L."/>
            <person name="Ma J."/>
        </authorList>
    </citation>
    <scope>NUCLEOTIDE SEQUENCE [LARGE SCALE GENOMIC DNA]</scope>
    <source>
        <strain evidence="15">JCM 17979</strain>
    </source>
</reference>
<dbReference type="SUPFAM" id="SSF55874">
    <property type="entry name" value="ATPase domain of HSP90 chaperone/DNA topoisomerase II/histidine kinase"/>
    <property type="match status" value="2"/>
</dbReference>
<sequence length="1690" mass="178265">MGTGPDPDARELFAGGGQVGADMAAVDWAATPLGEPAGWPTPLRTVVRMLLTSRFSMWMAWGPELTVIYNDAYWRDTLQSKHPWALGRPAREVWHEVWDAAGSRIGTVLDTGVATWDEDLLLFLERSGYPEETYHTFSYSPLADTDGVVAGMLCVVTENTDRVIGDRRMATLRDLATAMGPARSHDDVLVAVEQTLAGNDRDVPFGLLYLFDADRGEARLAAAAGVAPGSPVAPPVVAPGAGPWPLGDVRGDAPVLVEDLAGRVGGELPRGAWDRGPTEAALVPLAGAAGAEGLTGVLVVGMNPHRRYDERAASFLQLLGGQITAGLAHADGYEAERRRAEALAELDRAKTDFFSNVSHEFRTPLTLIMGPVEDLRAAGDVEPERVRAELEMVHRNGQRLGRMVNSLLDFSRLEAGRRETHPVPLDLGPVTEELAGVFRSAMARAGLDYVVDCPPLHRPVLLDRDAWEKVVLNLLSNALKFTLDGSVTVTVEAVDDAAVLRVADTGVGVPADQLPRLFERFHRVQSARARSGEGSGIGLALVRELVVLHGGEVAARSEPGAGTTMTVTLPFAPAGVAAGTPDDAEPVDGPSPDAASFVAEALRWLPDDEPPTAAGAGDPAPPDEVPDLPPRAVERGRVLVVDDNADMRSYLRRLLAPRHDVRVAADGEQALRAALADPPDLVVSDVMMPGVDGLELLETLRADERTARVPVLLLSARAGQEAALAGLAAQADDYLVKPFAAPELRARVDAHLQLGRARRRAEARFTAMADLAPALIWVADADGARTFHNAGWRRFTGRDAAQESGDGWRNGVHPDDREHHRTVTAAAMADGGGWEVDYRLRRADGAYHRVVEQAVPLPGEGGPSGWVGSCVDVNARALEAERQRLLARVGAELDARPDVAARLERLLHLLVEVRLAARAVARPVDEEGRPGAGRVAERAHDGGVGPAAVRPGRPLPAEPLGESERAALAGASAVTADGVLSLPLTVRDRPVAVLSLERDPESPAWSDEDRDLVAEIGGRAALALDNALLLAEERSVAARLQLLQRATSELSAAATPVEVADVTVEHLRALFGPSARVAVFEYEPRTGTLAPLAAHNIDPPVVAAHQESPTLVGEAVGRAEALWLTGDGAGDRDDPLRALMADAGVRGAMALPLVAAGTTVGALGIGLLDRDRVSRTERITLDALAEPCAMALDRARLYRGEHQIAETLQRSLLPQALPALDGVALAVRYLPGAVGTQAGGDWYDVVELDEHRVAIAVGDVVGQGTAAAAVMGQLRTALSGYLLAGHGPADALGLLDGLTSRIPGSRASTAMCLTLDTRTGELRWARAGHLPALLVEGPDDRGAAAVRYLDDPAGHGPLLGLPPGHRDHGEAVTTLAGGAVLLLYTDGLVERRGESLDEGFARLREAVERHHAAPPGPLAGALLRDLGPRDDDVALVVARLSPPPLELTLRARPDSLALLRRHVSRWSRAAGLPEVVYEDLQLALGEAATNGVEHAYRDAVDDTGEVEVRVARCGDGSVEASVRDRGTWRPIPDDPGYRGRGLTIVRELTVDASVTPRGGGGTEVRFRVVPTEPEEPAAAAGPAAAEPAAPGATAGLDVVDDDGTRRLVLHGDLDLAAVATCRDELVAAVDGPARVEIDLRGVGHLASAGIGLVLEVVEAVRARGGEATLRTAPGTPAARVLALALPGERS</sequence>
<feature type="region of interest" description="Disordered" evidence="9">
    <location>
        <begin position="607"/>
        <end position="630"/>
    </location>
</feature>
<dbReference type="PROSITE" id="PS50112">
    <property type="entry name" value="PAS"/>
    <property type="match status" value="1"/>
</dbReference>
<evidence type="ECO:0000256" key="8">
    <source>
        <dbReference type="PROSITE-ProRule" id="PRU00169"/>
    </source>
</evidence>
<dbReference type="SUPFAM" id="SSF52091">
    <property type="entry name" value="SpoIIaa-like"/>
    <property type="match status" value="1"/>
</dbReference>
<proteinExistence type="predicted"/>
<dbReference type="InterPro" id="IPR005467">
    <property type="entry name" value="His_kinase_dom"/>
</dbReference>
<keyword evidence="6" id="KW-0418">Kinase</keyword>
<evidence type="ECO:0000313" key="14">
    <source>
        <dbReference type="EMBL" id="GAA4778079.1"/>
    </source>
</evidence>
<dbReference type="CDD" id="cd16922">
    <property type="entry name" value="HATPase_EvgS-ArcB-TorS-like"/>
    <property type="match status" value="1"/>
</dbReference>
<dbReference type="CDD" id="cd00082">
    <property type="entry name" value="HisKA"/>
    <property type="match status" value="1"/>
</dbReference>
<dbReference type="InterPro" id="IPR036457">
    <property type="entry name" value="PPM-type-like_dom_sf"/>
</dbReference>
<dbReference type="PANTHER" id="PTHR43547:SF2">
    <property type="entry name" value="HYBRID SIGNAL TRANSDUCTION HISTIDINE KINASE C"/>
    <property type="match status" value="1"/>
</dbReference>
<evidence type="ECO:0000256" key="6">
    <source>
        <dbReference type="ARBA" id="ARBA00022777"/>
    </source>
</evidence>
<dbReference type="CDD" id="cd00130">
    <property type="entry name" value="PAS"/>
    <property type="match status" value="1"/>
</dbReference>
<dbReference type="Pfam" id="PF13185">
    <property type="entry name" value="GAF_2"/>
    <property type="match status" value="1"/>
</dbReference>
<dbReference type="RefSeq" id="WP_345411208.1">
    <property type="nucleotide sequence ID" value="NZ_BAABHO010000005.1"/>
</dbReference>
<dbReference type="SMART" id="SM00448">
    <property type="entry name" value="REC"/>
    <property type="match status" value="1"/>
</dbReference>
<evidence type="ECO:0000256" key="4">
    <source>
        <dbReference type="ARBA" id="ARBA00022553"/>
    </source>
</evidence>
<comment type="caution">
    <text evidence="14">The sequence shown here is derived from an EMBL/GenBank/DDBJ whole genome shotgun (WGS) entry which is preliminary data.</text>
</comment>
<keyword evidence="15" id="KW-1185">Reference proteome</keyword>
<dbReference type="SMART" id="SM00091">
    <property type="entry name" value="PAS"/>
    <property type="match status" value="1"/>
</dbReference>
<evidence type="ECO:0000256" key="2">
    <source>
        <dbReference type="ARBA" id="ARBA00004236"/>
    </source>
</evidence>
<dbReference type="InterPro" id="IPR002645">
    <property type="entry name" value="STAS_dom"/>
</dbReference>
<comment type="catalytic activity">
    <reaction evidence="1">
        <text>ATP + protein L-histidine = ADP + protein N-phospho-L-histidine.</text>
        <dbReference type="EC" id="2.7.13.3"/>
    </reaction>
</comment>
<evidence type="ECO:0000256" key="7">
    <source>
        <dbReference type="ARBA" id="ARBA00023012"/>
    </source>
</evidence>
<dbReference type="PROSITE" id="PS50801">
    <property type="entry name" value="STAS"/>
    <property type="match status" value="1"/>
</dbReference>
<dbReference type="InterPro" id="IPR058548">
    <property type="entry name" value="MlaB-like_STAS"/>
</dbReference>
<dbReference type="Pfam" id="PF00072">
    <property type="entry name" value="Response_reg"/>
    <property type="match status" value="1"/>
</dbReference>
<dbReference type="InterPro" id="IPR029016">
    <property type="entry name" value="GAF-like_dom_sf"/>
</dbReference>
<feature type="compositionally biased region" description="Basic and acidic residues" evidence="9">
    <location>
        <begin position="926"/>
        <end position="941"/>
    </location>
</feature>
<accession>A0ABP9ADU1</accession>
<dbReference type="SUPFAM" id="SSF55781">
    <property type="entry name" value="GAF domain-like"/>
    <property type="match status" value="3"/>
</dbReference>
<dbReference type="InterPro" id="IPR013655">
    <property type="entry name" value="PAS_fold_3"/>
</dbReference>
<dbReference type="SUPFAM" id="SSF52172">
    <property type="entry name" value="CheY-like"/>
    <property type="match status" value="1"/>
</dbReference>
<evidence type="ECO:0000259" key="13">
    <source>
        <dbReference type="PROSITE" id="PS50801"/>
    </source>
</evidence>
<dbReference type="Pfam" id="PF13581">
    <property type="entry name" value="HATPase_c_2"/>
    <property type="match status" value="1"/>
</dbReference>
<keyword evidence="5" id="KW-0808">Transferase</keyword>
<protein>
    <recommendedName>
        <fullName evidence="3">histidine kinase</fullName>
        <ecNumber evidence="3">2.7.13.3</ecNumber>
    </recommendedName>
</protein>
<dbReference type="SMART" id="SM00086">
    <property type="entry name" value="PAC"/>
    <property type="match status" value="2"/>
</dbReference>
<dbReference type="Pfam" id="PF13466">
    <property type="entry name" value="STAS_2"/>
    <property type="match status" value="1"/>
</dbReference>
<dbReference type="EMBL" id="BAABHO010000005">
    <property type="protein sequence ID" value="GAA4778079.1"/>
    <property type="molecule type" value="Genomic_DNA"/>
</dbReference>
<dbReference type="InterPro" id="IPR003661">
    <property type="entry name" value="HisK_dim/P_dom"/>
</dbReference>
<comment type="subcellular location">
    <subcellularLocation>
        <location evidence="2">Cell membrane</location>
    </subcellularLocation>
</comment>
<feature type="modified residue" description="4-aspartylphosphate" evidence="8">
    <location>
        <position position="685"/>
    </location>
</feature>
<dbReference type="EC" id="2.7.13.3" evidence="3"/>
<dbReference type="Pfam" id="PF13492">
    <property type="entry name" value="GAF_3"/>
    <property type="match status" value="1"/>
</dbReference>
<dbReference type="InterPro" id="IPR036513">
    <property type="entry name" value="STAS_dom_sf"/>
</dbReference>
<gene>
    <name evidence="14" type="ORF">GCM10023200_08750</name>
</gene>
<dbReference type="SMART" id="SM00388">
    <property type="entry name" value="HisKA"/>
    <property type="match status" value="1"/>
</dbReference>
<dbReference type="InterPro" id="IPR036097">
    <property type="entry name" value="HisK_dim/P_sf"/>
</dbReference>
<evidence type="ECO:0000256" key="1">
    <source>
        <dbReference type="ARBA" id="ARBA00000085"/>
    </source>
</evidence>
<evidence type="ECO:0000259" key="10">
    <source>
        <dbReference type="PROSITE" id="PS50109"/>
    </source>
</evidence>
<evidence type="ECO:0000256" key="5">
    <source>
        <dbReference type="ARBA" id="ARBA00022679"/>
    </source>
</evidence>
<dbReference type="InterPro" id="IPR001789">
    <property type="entry name" value="Sig_transdc_resp-reg_receiver"/>
</dbReference>
<dbReference type="SUPFAM" id="SSF81606">
    <property type="entry name" value="PP2C-like"/>
    <property type="match status" value="1"/>
</dbReference>
<keyword evidence="4 8" id="KW-0597">Phosphoprotein</keyword>
<dbReference type="InterPro" id="IPR003594">
    <property type="entry name" value="HATPase_dom"/>
</dbReference>
<dbReference type="Pfam" id="PF02518">
    <property type="entry name" value="HATPase_c"/>
    <property type="match status" value="1"/>
</dbReference>
<dbReference type="Gene3D" id="3.60.40.10">
    <property type="entry name" value="PPM-type phosphatase domain"/>
    <property type="match status" value="1"/>
</dbReference>
<dbReference type="InterPro" id="IPR000014">
    <property type="entry name" value="PAS"/>
</dbReference>
<dbReference type="InterPro" id="IPR003018">
    <property type="entry name" value="GAF"/>
</dbReference>
<dbReference type="InterPro" id="IPR001610">
    <property type="entry name" value="PAC"/>
</dbReference>
<dbReference type="InterPro" id="IPR001932">
    <property type="entry name" value="PPM-type_phosphatase-like_dom"/>
</dbReference>
<dbReference type="Gene3D" id="1.10.287.130">
    <property type="match status" value="1"/>
</dbReference>
<evidence type="ECO:0000256" key="9">
    <source>
        <dbReference type="SAM" id="MobiDB-lite"/>
    </source>
</evidence>
<dbReference type="SUPFAM" id="SSF47384">
    <property type="entry name" value="Homodimeric domain of signal transducing histidine kinase"/>
    <property type="match status" value="1"/>
</dbReference>
<feature type="domain" description="PAS" evidence="12">
    <location>
        <begin position="761"/>
        <end position="831"/>
    </location>
</feature>
<dbReference type="Gene3D" id="3.30.750.24">
    <property type="entry name" value="STAS domain"/>
    <property type="match status" value="1"/>
</dbReference>
<dbReference type="InterPro" id="IPR035965">
    <property type="entry name" value="PAS-like_dom_sf"/>
</dbReference>
<dbReference type="CDD" id="cd16936">
    <property type="entry name" value="HATPase_RsbW-like"/>
    <property type="match status" value="1"/>
</dbReference>
<dbReference type="PRINTS" id="PR00344">
    <property type="entry name" value="BCTRLSENSOR"/>
</dbReference>
<dbReference type="InterPro" id="IPR011006">
    <property type="entry name" value="CheY-like_superfamily"/>
</dbReference>
<name>A0ABP9ADU1_9PSEU</name>
<dbReference type="PANTHER" id="PTHR43547">
    <property type="entry name" value="TWO-COMPONENT HISTIDINE KINASE"/>
    <property type="match status" value="1"/>
</dbReference>
<dbReference type="InterPro" id="IPR004358">
    <property type="entry name" value="Sig_transdc_His_kin-like_C"/>
</dbReference>
<feature type="domain" description="STAS" evidence="13">
    <location>
        <begin position="1594"/>
        <end position="1669"/>
    </location>
</feature>
<dbReference type="SMART" id="SM00387">
    <property type="entry name" value="HATPase_c"/>
    <property type="match status" value="2"/>
</dbReference>
<feature type="compositionally biased region" description="Pro residues" evidence="9">
    <location>
        <begin position="619"/>
        <end position="629"/>
    </location>
</feature>
<evidence type="ECO:0000259" key="12">
    <source>
        <dbReference type="PROSITE" id="PS50112"/>
    </source>
</evidence>
<organism evidence="14 15">
    <name type="scientific">Actinomycetospora chlora</name>
    <dbReference type="NCBI Taxonomy" id="663608"/>
    <lineage>
        <taxon>Bacteria</taxon>
        <taxon>Bacillati</taxon>
        <taxon>Actinomycetota</taxon>
        <taxon>Actinomycetes</taxon>
        <taxon>Pseudonocardiales</taxon>
        <taxon>Pseudonocardiaceae</taxon>
        <taxon>Actinomycetospora</taxon>
    </lineage>
</organism>
<feature type="region of interest" description="Disordered" evidence="9">
    <location>
        <begin position="926"/>
        <end position="954"/>
    </location>
</feature>
<dbReference type="CDD" id="cd17574">
    <property type="entry name" value="REC_OmpR"/>
    <property type="match status" value="1"/>
</dbReference>
<keyword evidence="7" id="KW-0902">Two-component regulatory system</keyword>
<evidence type="ECO:0000259" key="11">
    <source>
        <dbReference type="PROSITE" id="PS50110"/>
    </source>
</evidence>
<dbReference type="PROSITE" id="PS50110">
    <property type="entry name" value="RESPONSE_REGULATORY"/>
    <property type="match status" value="1"/>
</dbReference>
<dbReference type="Pfam" id="PF00512">
    <property type="entry name" value="HisKA"/>
    <property type="match status" value="1"/>
</dbReference>
<dbReference type="PROSITE" id="PS50109">
    <property type="entry name" value="HIS_KIN"/>
    <property type="match status" value="1"/>
</dbReference>
<dbReference type="SUPFAM" id="SSF55785">
    <property type="entry name" value="PYP-like sensor domain (PAS domain)"/>
    <property type="match status" value="1"/>
</dbReference>
<dbReference type="NCBIfam" id="TIGR00229">
    <property type="entry name" value="sensory_box"/>
    <property type="match status" value="1"/>
</dbReference>
<dbReference type="SMART" id="SM00065">
    <property type="entry name" value="GAF"/>
    <property type="match status" value="3"/>
</dbReference>
<dbReference type="CDD" id="cd07043">
    <property type="entry name" value="STAS_anti-anti-sigma_factors"/>
    <property type="match status" value="1"/>
</dbReference>
<dbReference type="Proteomes" id="UP001500928">
    <property type="component" value="Unassembled WGS sequence"/>
</dbReference>
<feature type="domain" description="Response regulatory" evidence="11">
    <location>
        <begin position="637"/>
        <end position="752"/>
    </location>
</feature>
<dbReference type="Gene3D" id="3.30.565.10">
    <property type="entry name" value="Histidine kinase-like ATPase, C-terminal domain"/>
    <property type="match status" value="2"/>
</dbReference>
<dbReference type="SMART" id="SM00331">
    <property type="entry name" value="PP2C_SIG"/>
    <property type="match status" value="1"/>
</dbReference>
<evidence type="ECO:0000256" key="3">
    <source>
        <dbReference type="ARBA" id="ARBA00012438"/>
    </source>
</evidence>
<dbReference type="Pfam" id="PF08447">
    <property type="entry name" value="PAS_3"/>
    <property type="match status" value="1"/>
</dbReference>
<dbReference type="Gene3D" id="3.40.50.2300">
    <property type="match status" value="1"/>
</dbReference>
<dbReference type="Gene3D" id="3.30.450.40">
    <property type="match status" value="3"/>
</dbReference>
<dbReference type="Pfam" id="PF07228">
    <property type="entry name" value="SpoIIE"/>
    <property type="match status" value="1"/>
</dbReference>
<dbReference type="Gene3D" id="3.30.450.20">
    <property type="entry name" value="PAS domain"/>
    <property type="match status" value="2"/>
</dbReference>
<feature type="domain" description="Histidine kinase" evidence="10">
    <location>
        <begin position="356"/>
        <end position="573"/>
    </location>
</feature>
<evidence type="ECO:0000313" key="15">
    <source>
        <dbReference type="Proteomes" id="UP001500928"/>
    </source>
</evidence>